<comment type="function">
    <text evidence="7">PPIases accelerate the folding of proteins. It catalyzes the cis-trans isomerization of proline imidic peptide bonds in oligopeptides.</text>
</comment>
<sequence length="267" mass="30737">MQVSVDGLVCCTISNDQSVKVYDVVNYDMMVMIRLPFMPDSIEWVYKQGDVRARLASSDLNSSFVYIIYMMQERVQMNLSSQKRHDSSFTVSMANAGPNTNGSQFFITTVATPWLDNKHTVFGRVVRRMDVVQGILDNNFDHVLDLRSTDNPRFVVEVISMFLNDADNCIAELNRHLNQPVINYARVINYAHQLKGSSSSIGGRQVNLACRELRYASDNMDRDRCFEAFNNLKDEYQILKSNINMIIQIERTIIANESSRRRRLLRP</sequence>
<feature type="domain" description="HPt" evidence="10">
    <location>
        <begin position="151"/>
        <end position="253"/>
    </location>
</feature>
<dbReference type="GO" id="GO:0043424">
    <property type="term" value="F:protein histidine kinase binding"/>
    <property type="evidence" value="ECO:0007669"/>
    <property type="project" value="UniProtKB-UniRule"/>
</dbReference>
<dbReference type="GO" id="GO:0005829">
    <property type="term" value="C:cytosol"/>
    <property type="evidence" value="ECO:0007669"/>
    <property type="project" value="UniProtKB-SubCell"/>
</dbReference>
<organism evidence="11 12">
    <name type="scientific">Hevea brasiliensis</name>
    <name type="common">Para rubber tree</name>
    <name type="synonym">Siphonia brasiliensis</name>
    <dbReference type="NCBI Taxonomy" id="3981"/>
    <lineage>
        <taxon>Eukaryota</taxon>
        <taxon>Viridiplantae</taxon>
        <taxon>Streptophyta</taxon>
        <taxon>Embryophyta</taxon>
        <taxon>Tracheophyta</taxon>
        <taxon>Spermatophyta</taxon>
        <taxon>Magnoliopsida</taxon>
        <taxon>eudicotyledons</taxon>
        <taxon>Gunneridae</taxon>
        <taxon>Pentapetalae</taxon>
        <taxon>rosids</taxon>
        <taxon>fabids</taxon>
        <taxon>Malpighiales</taxon>
        <taxon>Euphorbiaceae</taxon>
        <taxon>Crotonoideae</taxon>
        <taxon>Micrandreae</taxon>
        <taxon>Hevea</taxon>
    </lineage>
</organism>
<dbReference type="InterPro" id="IPR002130">
    <property type="entry name" value="Cyclophilin-type_PPIase_dom"/>
</dbReference>
<keyword evidence="3" id="KW-0007">Acetylation</keyword>
<comment type="function">
    <text evidence="8">Functions as a two-component phosphorelay mediators between cytokinin sensor histidine kinases and response regulators (B-type ARRs). Plays an important role in propagating cytokinin signal transduction.</text>
</comment>
<gene>
    <name evidence="11" type="ORF">GH714_000864</name>
</gene>
<dbReference type="GO" id="GO:0009736">
    <property type="term" value="P:cytokinin-activated signaling pathway"/>
    <property type="evidence" value="ECO:0007669"/>
    <property type="project" value="UniProtKB-KW"/>
</dbReference>
<dbReference type="EMBL" id="JAAGAX010000002">
    <property type="protein sequence ID" value="KAF2321645.1"/>
    <property type="molecule type" value="Genomic_DNA"/>
</dbReference>
<keyword evidence="1" id="KW-0963">Cytoplasm</keyword>
<dbReference type="PRINTS" id="PR00153">
    <property type="entry name" value="CSAPPISMRASE"/>
</dbReference>
<evidence type="ECO:0000313" key="12">
    <source>
        <dbReference type="Proteomes" id="UP000467840"/>
    </source>
</evidence>
<dbReference type="AlphaFoldDB" id="A0A6A6N9Y5"/>
<dbReference type="GO" id="GO:0009927">
    <property type="term" value="F:histidine phosphotransfer kinase activity"/>
    <property type="evidence" value="ECO:0007669"/>
    <property type="project" value="UniProtKB-UniRule"/>
</dbReference>
<comment type="catalytic activity">
    <reaction evidence="7">
        <text>[protein]-peptidylproline (omega=180) = [protein]-peptidylproline (omega=0)</text>
        <dbReference type="Rhea" id="RHEA:16237"/>
        <dbReference type="Rhea" id="RHEA-COMP:10747"/>
        <dbReference type="Rhea" id="RHEA-COMP:10748"/>
        <dbReference type="ChEBI" id="CHEBI:83833"/>
        <dbReference type="ChEBI" id="CHEBI:83834"/>
        <dbReference type="EC" id="5.2.1.8"/>
    </reaction>
</comment>
<dbReference type="Proteomes" id="UP000467840">
    <property type="component" value="Chromosome 11"/>
</dbReference>
<dbReference type="SUPFAM" id="SSF50891">
    <property type="entry name" value="Cyclophilin-like"/>
    <property type="match status" value="1"/>
</dbReference>
<keyword evidence="7" id="KW-0413">Isomerase</keyword>
<dbReference type="GO" id="GO:0005634">
    <property type="term" value="C:nucleus"/>
    <property type="evidence" value="ECO:0007669"/>
    <property type="project" value="UniProtKB-SubCell"/>
</dbReference>
<dbReference type="Pfam" id="PF00160">
    <property type="entry name" value="Pro_isomerase"/>
    <property type="match status" value="1"/>
</dbReference>
<dbReference type="CDD" id="cd00088">
    <property type="entry name" value="HPT"/>
    <property type="match status" value="1"/>
</dbReference>
<proteinExistence type="inferred from homology"/>
<evidence type="ECO:0000256" key="8">
    <source>
        <dbReference type="RuleBase" id="RU369004"/>
    </source>
</evidence>
<dbReference type="EC" id="5.2.1.8" evidence="7"/>
<dbReference type="SUPFAM" id="SSF47226">
    <property type="entry name" value="Histidine-containing phosphotransfer domain, HPT domain"/>
    <property type="match status" value="1"/>
</dbReference>
<comment type="subcellular location">
    <subcellularLocation>
        <location evidence="8">Cytoplasm</location>
        <location evidence="8">Cytosol</location>
    </subcellularLocation>
    <subcellularLocation>
        <location evidence="8">Nucleus</location>
    </subcellularLocation>
</comment>
<evidence type="ECO:0000256" key="1">
    <source>
        <dbReference type="ARBA" id="ARBA00022490"/>
    </source>
</evidence>
<dbReference type="InterPro" id="IPR029000">
    <property type="entry name" value="Cyclophilin-like_dom_sf"/>
</dbReference>
<dbReference type="Pfam" id="PF01627">
    <property type="entry name" value="Hpt"/>
    <property type="match status" value="1"/>
</dbReference>
<name>A0A6A6N9Y5_HEVBR</name>
<evidence type="ECO:0000256" key="3">
    <source>
        <dbReference type="ARBA" id="ARBA00022990"/>
    </source>
</evidence>
<dbReference type="PROSITE" id="PS50894">
    <property type="entry name" value="HPT"/>
    <property type="match status" value="1"/>
</dbReference>
<keyword evidence="2 8" id="KW-0932">Cytokinin signaling pathway</keyword>
<evidence type="ECO:0000256" key="6">
    <source>
        <dbReference type="PROSITE-ProRule" id="PRU00110"/>
    </source>
</evidence>
<dbReference type="FunFam" id="1.20.120.160:FF:000001">
    <property type="entry name" value="Histidine-containing phosphotransfer protein 1"/>
    <property type="match status" value="1"/>
</dbReference>
<protein>
    <recommendedName>
        <fullName evidence="7 8">Multifunctional fusion protein</fullName>
    </recommendedName>
    <domain>
        <recommendedName>
            <fullName evidence="7">Peptidyl-prolyl cis-trans isomerase</fullName>
            <shortName evidence="7">PPIase</shortName>
            <ecNumber evidence="7">5.2.1.8</ecNumber>
        </recommendedName>
    </domain>
    <domain>
        <recommendedName>
            <fullName evidence="8">Histidine-containing phosphotransfer protein</fullName>
        </recommendedName>
    </domain>
</protein>
<feature type="modified residue" description="Phosphohistidine" evidence="6">
    <location>
        <position position="192"/>
    </location>
</feature>
<dbReference type="InterPro" id="IPR008207">
    <property type="entry name" value="Sig_transdc_His_kin_Hpt_dom"/>
</dbReference>
<evidence type="ECO:0000256" key="7">
    <source>
        <dbReference type="RuleBase" id="RU363019"/>
    </source>
</evidence>
<dbReference type="GO" id="GO:0003755">
    <property type="term" value="F:peptidyl-prolyl cis-trans isomerase activity"/>
    <property type="evidence" value="ECO:0007669"/>
    <property type="project" value="UniProtKB-UniRule"/>
</dbReference>
<dbReference type="PROSITE" id="PS50072">
    <property type="entry name" value="CSA_PPIASE_2"/>
    <property type="match status" value="1"/>
</dbReference>
<dbReference type="GO" id="GO:0000160">
    <property type="term" value="P:phosphorelay signal transduction system"/>
    <property type="evidence" value="ECO:0007669"/>
    <property type="project" value="UniProtKB-UniRule"/>
</dbReference>
<feature type="domain" description="PPIase cyclophilin-type" evidence="9">
    <location>
        <begin position="44"/>
        <end position="163"/>
    </location>
</feature>
<keyword evidence="4 8" id="KW-0902">Two-component regulatory system</keyword>
<keyword evidence="7" id="KW-0697">Rotamase</keyword>
<evidence type="ECO:0000256" key="4">
    <source>
        <dbReference type="ARBA" id="ARBA00023012"/>
    </source>
</evidence>
<evidence type="ECO:0000259" key="9">
    <source>
        <dbReference type="PROSITE" id="PS50072"/>
    </source>
</evidence>
<comment type="domain">
    <text evidence="8">Histidine-containing phosphotransfer domain (HPt) contains an active histidine that mediates the phosphotransfer.</text>
</comment>
<accession>A0A6A6N9Y5</accession>
<comment type="caution">
    <text evidence="11">The sequence shown here is derived from an EMBL/GenBank/DDBJ whole genome shotgun (WGS) entry which is preliminary data.</text>
</comment>
<dbReference type="InterPro" id="IPR045871">
    <property type="entry name" value="AHP1-5/YPD1"/>
</dbReference>
<dbReference type="PANTHER" id="PTHR28242:SF30">
    <property type="entry name" value="HISTIDINE-CONTAINING PHOSPHOTRANSFER PROTEIN 2"/>
    <property type="match status" value="1"/>
</dbReference>
<keyword evidence="12" id="KW-1185">Reference proteome</keyword>
<evidence type="ECO:0000256" key="2">
    <source>
        <dbReference type="ARBA" id="ARBA00022864"/>
    </source>
</evidence>
<keyword evidence="5" id="KW-0539">Nucleus</keyword>
<evidence type="ECO:0000259" key="10">
    <source>
        <dbReference type="PROSITE" id="PS50894"/>
    </source>
</evidence>
<dbReference type="Gene3D" id="1.20.120.160">
    <property type="entry name" value="HPT domain"/>
    <property type="match status" value="1"/>
</dbReference>
<dbReference type="InterPro" id="IPR036641">
    <property type="entry name" value="HPT_dom_sf"/>
</dbReference>
<reference evidence="11 12" key="1">
    <citation type="journal article" date="2020" name="Mol. Plant">
        <title>The Chromosome-Based Rubber Tree Genome Provides New Insights into Spurge Genome Evolution and Rubber Biosynthesis.</title>
        <authorList>
            <person name="Liu J."/>
            <person name="Shi C."/>
            <person name="Shi C.C."/>
            <person name="Li W."/>
            <person name="Zhang Q.J."/>
            <person name="Zhang Y."/>
            <person name="Li K."/>
            <person name="Lu H.F."/>
            <person name="Shi C."/>
            <person name="Zhu S.T."/>
            <person name="Xiao Z.Y."/>
            <person name="Nan H."/>
            <person name="Yue Y."/>
            <person name="Zhu X.G."/>
            <person name="Wu Y."/>
            <person name="Hong X.N."/>
            <person name="Fan G.Y."/>
            <person name="Tong Y."/>
            <person name="Zhang D."/>
            <person name="Mao C.L."/>
            <person name="Liu Y.L."/>
            <person name="Hao S.J."/>
            <person name="Liu W.Q."/>
            <person name="Lv M.Q."/>
            <person name="Zhang H.B."/>
            <person name="Liu Y."/>
            <person name="Hu-Tang G.R."/>
            <person name="Wang J.P."/>
            <person name="Wang J.H."/>
            <person name="Sun Y.H."/>
            <person name="Ni S.B."/>
            <person name="Chen W.B."/>
            <person name="Zhang X.C."/>
            <person name="Jiao Y.N."/>
            <person name="Eichler E.E."/>
            <person name="Li G.H."/>
            <person name="Liu X."/>
            <person name="Gao L.Z."/>
        </authorList>
    </citation>
    <scope>NUCLEOTIDE SEQUENCE [LARGE SCALE GENOMIC DNA]</scope>
    <source>
        <strain evidence="12">cv. GT1</strain>
        <tissue evidence="11">Leaf</tissue>
    </source>
</reference>
<comment type="similarity">
    <text evidence="7">Belongs to the cyclophilin-type PPIase family.</text>
</comment>
<evidence type="ECO:0000313" key="11">
    <source>
        <dbReference type="EMBL" id="KAF2321645.1"/>
    </source>
</evidence>
<dbReference type="PANTHER" id="PTHR28242">
    <property type="entry name" value="PHOSPHORELAY INTERMEDIATE PROTEIN YPD1"/>
    <property type="match status" value="1"/>
</dbReference>
<evidence type="ECO:0000256" key="5">
    <source>
        <dbReference type="ARBA" id="ARBA00023242"/>
    </source>
</evidence>
<keyword evidence="6" id="KW-0597">Phosphoprotein</keyword>